<gene>
    <name evidence="2" type="ORF">GXY80_04935</name>
</gene>
<dbReference type="InterPro" id="IPR013976">
    <property type="entry name" value="HDOD"/>
</dbReference>
<comment type="caution">
    <text evidence="2">The sequence shown here is derived from an EMBL/GenBank/DDBJ whole genome shotgun (WGS) entry which is preliminary data.</text>
</comment>
<reference evidence="2" key="2">
    <citation type="submission" date="2020-01" db="EMBL/GenBank/DDBJ databases">
        <authorList>
            <person name="Campanaro S."/>
        </authorList>
    </citation>
    <scope>NUCLEOTIDE SEQUENCE</scope>
    <source>
        <strain evidence="2">AS06rmzACSIP_7</strain>
    </source>
</reference>
<dbReference type="SMART" id="SM00471">
    <property type="entry name" value="HDc"/>
    <property type="match status" value="1"/>
</dbReference>
<dbReference type="InterPro" id="IPR006675">
    <property type="entry name" value="HDIG_dom"/>
</dbReference>
<dbReference type="PANTHER" id="PTHR33525">
    <property type="match status" value="1"/>
</dbReference>
<dbReference type="SUPFAM" id="SSF109604">
    <property type="entry name" value="HD-domain/PDEase-like"/>
    <property type="match status" value="1"/>
</dbReference>
<dbReference type="Pfam" id="PF08668">
    <property type="entry name" value="HDOD"/>
    <property type="match status" value="1"/>
</dbReference>
<dbReference type="AlphaFoldDB" id="A0A971M2I2"/>
<dbReference type="Proteomes" id="UP000777265">
    <property type="component" value="Unassembled WGS sequence"/>
</dbReference>
<dbReference type="InterPro" id="IPR003607">
    <property type="entry name" value="HD/PDEase_dom"/>
</dbReference>
<evidence type="ECO:0000313" key="3">
    <source>
        <dbReference type="Proteomes" id="UP000777265"/>
    </source>
</evidence>
<dbReference type="PANTHER" id="PTHR33525:SF3">
    <property type="entry name" value="RIBONUCLEASE Y"/>
    <property type="match status" value="1"/>
</dbReference>
<dbReference type="Gene3D" id="1.10.3210.10">
    <property type="entry name" value="Hypothetical protein af1432"/>
    <property type="match status" value="1"/>
</dbReference>
<evidence type="ECO:0000259" key="1">
    <source>
        <dbReference type="PROSITE" id="PS51833"/>
    </source>
</evidence>
<dbReference type="EMBL" id="JAAYEE010000082">
    <property type="protein sequence ID" value="NLW34813.1"/>
    <property type="molecule type" value="Genomic_DNA"/>
</dbReference>
<protein>
    <submittedName>
        <fullName evidence="2">HDOD domain-containing protein</fullName>
    </submittedName>
</protein>
<dbReference type="InterPro" id="IPR052340">
    <property type="entry name" value="RNase_Y/CdgJ"/>
</dbReference>
<accession>A0A971M2I2</accession>
<feature type="domain" description="HDOD" evidence="1">
    <location>
        <begin position="18"/>
        <end position="213"/>
    </location>
</feature>
<evidence type="ECO:0000313" key="2">
    <source>
        <dbReference type="EMBL" id="NLW34813.1"/>
    </source>
</evidence>
<dbReference type="PROSITE" id="PS51833">
    <property type="entry name" value="HDOD"/>
    <property type="match status" value="1"/>
</dbReference>
<organism evidence="2 3">
    <name type="scientific">Syntrophorhabdus aromaticivorans</name>
    <dbReference type="NCBI Taxonomy" id="328301"/>
    <lineage>
        <taxon>Bacteria</taxon>
        <taxon>Pseudomonadati</taxon>
        <taxon>Thermodesulfobacteriota</taxon>
        <taxon>Syntrophorhabdia</taxon>
        <taxon>Syntrophorhabdales</taxon>
        <taxon>Syntrophorhabdaceae</taxon>
        <taxon>Syntrophorhabdus</taxon>
    </lineage>
</organism>
<sequence length="274" mass="31501">MKNLREQLIDRIKTLQILPTLDNVAEKLLVILDDKNSSFHDLNNVIKYDQAISSKVISIANSAYYSRGVEIFSLQRAMITIGYEEVKNIVTCLLFVENILKELKLRSDLLLELWKHSVYVACAARVLAGRIFSEDPQKVFTVALLHDIGKIILYMAVGDYSELVQDTVGKGKSLNKVEMARFGTNHEELGYILSVKWRFPEEFSQVIRCHHEGAVPEKYQPLLRMVRAADRFTTASIHHNADPETFILLKEREGIMKEMRKIMNFFQLDGHETD</sequence>
<dbReference type="CDD" id="cd00077">
    <property type="entry name" value="HDc"/>
    <property type="match status" value="1"/>
</dbReference>
<reference evidence="2" key="1">
    <citation type="journal article" date="2020" name="Biotechnol. Biofuels">
        <title>New insights from the biogas microbiome by comprehensive genome-resolved metagenomics of nearly 1600 species originating from multiple anaerobic digesters.</title>
        <authorList>
            <person name="Campanaro S."/>
            <person name="Treu L."/>
            <person name="Rodriguez-R L.M."/>
            <person name="Kovalovszki A."/>
            <person name="Ziels R.M."/>
            <person name="Maus I."/>
            <person name="Zhu X."/>
            <person name="Kougias P.G."/>
            <person name="Basile A."/>
            <person name="Luo G."/>
            <person name="Schluter A."/>
            <person name="Konstantinidis K.T."/>
            <person name="Angelidaki I."/>
        </authorList>
    </citation>
    <scope>NUCLEOTIDE SEQUENCE</scope>
    <source>
        <strain evidence="2">AS06rmzACSIP_7</strain>
    </source>
</reference>
<proteinExistence type="predicted"/>
<name>A0A971M2I2_9BACT</name>
<dbReference type="NCBIfam" id="TIGR00277">
    <property type="entry name" value="HDIG"/>
    <property type="match status" value="1"/>
</dbReference>